<dbReference type="InterPro" id="IPR008197">
    <property type="entry name" value="WAP_dom"/>
</dbReference>
<accession>A0A5N5T9Y0</accession>
<organism evidence="3 4">
    <name type="scientific">Armadillidium nasatum</name>
    <dbReference type="NCBI Taxonomy" id="96803"/>
    <lineage>
        <taxon>Eukaryota</taxon>
        <taxon>Metazoa</taxon>
        <taxon>Ecdysozoa</taxon>
        <taxon>Arthropoda</taxon>
        <taxon>Crustacea</taxon>
        <taxon>Multicrustacea</taxon>
        <taxon>Malacostraca</taxon>
        <taxon>Eumalacostraca</taxon>
        <taxon>Peracarida</taxon>
        <taxon>Isopoda</taxon>
        <taxon>Oniscidea</taxon>
        <taxon>Crinocheta</taxon>
        <taxon>Armadillidiidae</taxon>
        <taxon>Armadillidium</taxon>
    </lineage>
</organism>
<reference evidence="3 4" key="1">
    <citation type="journal article" date="2019" name="PLoS Biol.">
        <title>Sex chromosomes control vertical transmission of feminizing Wolbachia symbionts in an isopod.</title>
        <authorList>
            <person name="Becking T."/>
            <person name="Chebbi M.A."/>
            <person name="Giraud I."/>
            <person name="Moumen B."/>
            <person name="Laverre T."/>
            <person name="Caubet Y."/>
            <person name="Peccoud J."/>
            <person name="Gilbert C."/>
            <person name="Cordaux R."/>
        </authorList>
    </citation>
    <scope>NUCLEOTIDE SEQUENCE [LARGE SCALE GENOMIC DNA]</scope>
    <source>
        <strain evidence="3">ANa2</strain>
        <tissue evidence="3">Whole body excluding digestive tract and cuticle</tissue>
    </source>
</reference>
<dbReference type="GO" id="GO:0030414">
    <property type="term" value="F:peptidase inhibitor activity"/>
    <property type="evidence" value="ECO:0007669"/>
    <property type="project" value="InterPro"/>
</dbReference>
<comment type="caution">
    <text evidence="3">The sequence shown here is derived from an EMBL/GenBank/DDBJ whole genome shotgun (WGS) entry which is preliminary data.</text>
</comment>
<evidence type="ECO:0000313" key="4">
    <source>
        <dbReference type="Proteomes" id="UP000326759"/>
    </source>
</evidence>
<dbReference type="Proteomes" id="UP000326759">
    <property type="component" value="Unassembled WGS sequence"/>
</dbReference>
<evidence type="ECO:0000256" key="1">
    <source>
        <dbReference type="SAM" id="SignalP"/>
    </source>
</evidence>
<feature type="domain" description="WAP" evidence="2">
    <location>
        <begin position="50"/>
        <end position="114"/>
    </location>
</feature>
<dbReference type="OrthoDB" id="6375788at2759"/>
<dbReference type="EMBL" id="SEYY01006130">
    <property type="protein sequence ID" value="KAB7502989.1"/>
    <property type="molecule type" value="Genomic_DNA"/>
</dbReference>
<keyword evidence="4" id="KW-1185">Reference proteome</keyword>
<feature type="chain" id="PRO_5024299949" description="WAP domain-containing protein" evidence="1">
    <location>
        <begin position="18"/>
        <end position="116"/>
    </location>
</feature>
<dbReference type="GO" id="GO:0005576">
    <property type="term" value="C:extracellular region"/>
    <property type="evidence" value="ECO:0007669"/>
    <property type="project" value="InterPro"/>
</dbReference>
<name>A0A5N5T9Y0_9CRUS</name>
<evidence type="ECO:0000259" key="2">
    <source>
        <dbReference type="PROSITE" id="PS51390"/>
    </source>
</evidence>
<dbReference type="PROSITE" id="PS51390">
    <property type="entry name" value="WAP"/>
    <property type="match status" value="1"/>
</dbReference>
<dbReference type="AlphaFoldDB" id="A0A5N5T9Y0"/>
<feature type="non-terminal residue" evidence="3">
    <location>
        <position position="1"/>
    </location>
</feature>
<sequence>IFKLLSLLLFAVGTATCFFFPVNCNRFCKNQFGIFYCCETPPPKPPPPPPPPRKGSCPPVIKTFCGWNEPSGFGGIENFFSPPKKCVSDDDCCFPKLKCCYDFCIRDHVCKPSVHH</sequence>
<gene>
    <name evidence="3" type="ORF">Anas_11131</name>
</gene>
<protein>
    <recommendedName>
        <fullName evidence="2">WAP domain-containing protein</fullName>
    </recommendedName>
</protein>
<feature type="signal peptide" evidence="1">
    <location>
        <begin position="1"/>
        <end position="17"/>
    </location>
</feature>
<evidence type="ECO:0000313" key="3">
    <source>
        <dbReference type="EMBL" id="KAB7502989.1"/>
    </source>
</evidence>
<proteinExistence type="predicted"/>
<keyword evidence="1" id="KW-0732">Signal</keyword>